<gene>
    <name evidence="7" type="ORF">VIS19158_15646</name>
</gene>
<reference evidence="7 8" key="1">
    <citation type="journal article" date="2012" name="Int. J. Syst. Evol. Microbiol.">
        <title>Vibrio caribbeanicus sp. nov., isolated from the marine sponge Scleritoderma cyanea.</title>
        <authorList>
            <person name="Hoffmann M."/>
            <person name="Monday S.R."/>
            <person name="Allard M.W."/>
            <person name="Strain E.A."/>
            <person name="Whittaker P."/>
            <person name="Naum M."/>
            <person name="McCarthy P.J."/>
            <person name="Lopez J.V."/>
            <person name="Fischer M."/>
            <person name="Brown E.W."/>
        </authorList>
    </citation>
    <scope>NUCLEOTIDE SEQUENCE [LARGE SCALE GENOMIC DNA]</scope>
    <source>
        <strain evidence="7 8">LMG 19158</strain>
    </source>
</reference>
<dbReference type="PANTHER" id="PTHR30386">
    <property type="entry name" value="MEMBRANE FUSION SUBUNIT OF EMRAB-TOLC MULTIDRUG EFFLUX PUMP"/>
    <property type="match status" value="1"/>
</dbReference>
<keyword evidence="5" id="KW-0175">Coiled coil</keyword>
<dbReference type="Proteomes" id="UP000004349">
    <property type="component" value="Unassembled WGS sequence"/>
</dbReference>
<accession>F9RI71</accession>
<dbReference type="InterPro" id="IPR050739">
    <property type="entry name" value="MFP"/>
</dbReference>
<evidence type="ECO:0000256" key="3">
    <source>
        <dbReference type="ARBA" id="ARBA00022989"/>
    </source>
</evidence>
<keyword evidence="4 6" id="KW-0472">Membrane</keyword>
<name>F9RI71_9VIBR</name>
<dbReference type="EMBL" id="AFWE01000016">
    <property type="protein sequence ID" value="EGU42791.1"/>
    <property type="molecule type" value="Genomic_DNA"/>
</dbReference>
<proteinExistence type="predicted"/>
<sequence length="388" mass="44299">MRSVNITLLFKLMMILIVFFTYISINYEYHEKEKLTGYVSYKEQSEIYSPSHGYITDIHVKNHGKAVKGDILLEIENTSKIQSTNSDLNTNELVRSSIQSKINLVKTKLNITLDKISNSQEELKLHLVSTKKIIDDYEDYLFVLLDVYNQEKSRLHSDISLLERGLISEIDVEEKKIQVSNLHSEIVANRSKIKELLISKVNVERQLQDLKLEYSIKVEEAKSETKKHESDLELHNQNNIYKINAIDSGIVEFNNIKIGQFIKEGQLLAKVISNVNKVVYLNVLKENSALLSVGDDILIEIEALPFSEYGFFNGKISEIFDVYSPESEHTRVIEVSIISNFSDNVNINALKNGMSAIAYVNKKPTTLLEFFFLPVIKNISIDSGISNI</sequence>
<dbReference type="eggNOG" id="COG0845">
    <property type="taxonomic scope" value="Bacteria"/>
</dbReference>
<keyword evidence="3 6" id="KW-1133">Transmembrane helix</keyword>
<feature type="transmembrane region" description="Helical" evidence="6">
    <location>
        <begin position="6"/>
        <end position="25"/>
    </location>
</feature>
<evidence type="ECO:0000256" key="1">
    <source>
        <dbReference type="ARBA" id="ARBA00004167"/>
    </source>
</evidence>
<comment type="subcellular location">
    <subcellularLocation>
        <location evidence="1">Membrane</location>
        <topology evidence="1">Single-pass membrane protein</topology>
    </subcellularLocation>
</comment>
<dbReference type="AlphaFoldDB" id="F9RI71"/>
<dbReference type="PANTHER" id="PTHR30386:SF26">
    <property type="entry name" value="TRANSPORT PROTEIN COMB"/>
    <property type="match status" value="1"/>
</dbReference>
<evidence type="ECO:0000313" key="8">
    <source>
        <dbReference type="Proteomes" id="UP000004349"/>
    </source>
</evidence>
<evidence type="ECO:0000256" key="5">
    <source>
        <dbReference type="SAM" id="Coils"/>
    </source>
</evidence>
<protein>
    <submittedName>
        <fullName evidence="7">Secretion protein HlyD family protein</fullName>
    </submittedName>
</protein>
<evidence type="ECO:0000256" key="6">
    <source>
        <dbReference type="SAM" id="Phobius"/>
    </source>
</evidence>
<feature type="coiled-coil region" evidence="5">
    <location>
        <begin position="193"/>
        <end position="238"/>
    </location>
</feature>
<evidence type="ECO:0000256" key="4">
    <source>
        <dbReference type="ARBA" id="ARBA00023136"/>
    </source>
</evidence>
<dbReference type="GO" id="GO:0016020">
    <property type="term" value="C:membrane"/>
    <property type="evidence" value="ECO:0007669"/>
    <property type="project" value="UniProtKB-SubCell"/>
</dbReference>
<organism evidence="7 8">
    <name type="scientific">Vibrio scophthalmi LMG 19158</name>
    <dbReference type="NCBI Taxonomy" id="870967"/>
    <lineage>
        <taxon>Bacteria</taxon>
        <taxon>Pseudomonadati</taxon>
        <taxon>Pseudomonadota</taxon>
        <taxon>Gammaproteobacteria</taxon>
        <taxon>Vibrionales</taxon>
        <taxon>Vibrionaceae</taxon>
        <taxon>Vibrio</taxon>
    </lineage>
</organism>
<keyword evidence="2 6" id="KW-0812">Transmembrane</keyword>
<comment type="caution">
    <text evidence="7">The sequence shown here is derived from an EMBL/GenBank/DDBJ whole genome shotgun (WGS) entry which is preliminary data.</text>
</comment>
<evidence type="ECO:0000256" key="2">
    <source>
        <dbReference type="ARBA" id="ARBA00022692"/>
    </source>
</evidence>
<evidence type="ECO:0000313" key="7">
    <source>
        <dbReference type="EMBL" id="EGU42791.1"/>
    </source>
</evidence>